<keyword evidence="1" id="KW-0472">Membrane</keyword>
<feature type="transmembrane region" description="Helical" evidence="1">
    <location>
        <begin position="88"/>
        <end position="105"/>
    </location>
</feature>
<feature type="transmembrane region" description="Helical" evidence="1">
    <location>
        <begin position="42"/>
        <end position="60"/>
    </location>
</feature>
<accession>A0ABW0P141</accession>
<keyword evidence="1" id="KW-1133">Transmembrane helix</keyword>
<organism evidence="2 3">
    <name type="scientific">Bosea massiliensis</name>
    <dbReference type="NCBI Taxonomy" id="151419"/>
    <lineage>
        <taxon>Bacteria</taxon>
        <taxon>Pseudomonadati</taxon>
        <taxon>Pseudomonadota</taxon>
        <taxon>Alphaproteobacteria</taxon>
        <taxon>Hyphomicrobiales</taxon>
        <taxon>Boseaceae</taxon>
        <taxon>Bosea</taxon>
    </lineage>
</organism>
<feature type="transmembrane region" description="Helical" evidence="1">
    <location>
        <begin position="12"/>
        <end position="35"/>
    </location>
</feature>
<gene>
    <name evidence="2" type="ORF">ACFPN9_08970</name>
</gene>
<evidence type="ECO:0000313" key="3">
    <source>
        <dbReference type="Proteomes" id="UP001596060"/>
    </source>
</evidence>
<reference evidence="3" key="1">
    <citation type="journal article" date="2019" name="Int. J. Syst. Evol. Microbiol.">
        <title>The Global Catalogue of Microorganisms (GCM) 10K type strain sequencing project: providing services to taxonomists for standard genome sequencing and annotation.</title>
        <authorList>
            <consortium name="The Broad Institute Genomics Platform"/>
            <consortium name="The Broad Institute Genome Sequencing Center for Infectious Disease"/>
            <person name="Wu L."/>
            <person name="Ma J."/>
        </authorList>
    </citation>
    <scope>NUCLEOTIDE SEQUENCE [LARGE SCALE GENOMIC DNA]</scope>
    <source>
        <strain evidence="3">CCUG 43117</strain>
    </source>
</reference>
<dbReference type="RefSeq" id="WP_377816510.1">
    <property type="nucleotide sequence ID" value="NZ_JBHSLU010000017.1"/>
</dbReference>
<keyword evidence="3" id="KW-1185">Reference proteome</keyword>
<evidence type="ECO:0000313" key="2">
    <source>
        <dbReference type="EMBL" id="MFC5505388.1"/>
    </source>
</evidence>
<dbReference type="EMBL" id="JBHSLU010000017">
    <property type="protein sequence ID" value="MFC5505388.1"/>
    <property type="molecule type" value="Genomic_DNA"/>
</dbReference>
<sequence>MTLSNVTNKHLQLYAALAAAVVMSLIILIVPMAFIIRDKYSIFWLIPAWGIGQGIVYLWMTKIVRPLSLSLAAAEKNPFLLRYDLRKYAIGAGILVIAYASYSLGHRDGRYEMDRIVQQNCGTSLTCHAKYTFDHVKARKRAERQSEN</sequence>
<dbReference type="Proteomes" id="UP001596060">
    <property type="component" value="Unassembled WGS sequence"/>
</dbReference>
<comment type="caution">
    <text evidence="2">The sequence shown here is derived from an EMBL/GenBank/DDBJ whole genome shotgun (WGS) entry which is preliminary data.</text>
</comment>
<evidence type="ECO:0000256" key="1">
    <source>
        <dbReference type="SAM" id="Phobius"/>
    </source>
</evidence>
<name>A0ABW0P141_9HYPH</name>
<proteinExistence type="predicted"/>
<keyword evidence="1" id="KW-0812">Transmembrane</keyword>
<protein>
    <submittedName>
        <fullName evidence="2">Uncharacterized protein</fullName>
    </submittedName>
</protein>